<feature type="compositionally biased region" description="Polar residues" evidence="4">
    <location>
        <begin position="1502"/>
        <end position="1515"/>
    </location>
</feature>
<dbReference type="SUPFAM" id="SSF53098">
    <property type="entry name" value="Ribonuclease H-like"/>
    <property type="match status" value="1"/>
</dbReference>
<evidence type="ECO:0000256" key="2">
    <source>
        <dbReference type="ARBA" id="ARBA00022723"/>
    </source>
</evidence>
<dbReference type="Pfam" id="PF25597">
    <property type="entry name" value="SH3_retrovirus"/>
    <property type="match status" value="1"/>
</dbReference>
<keyword evidence="1" id="KW-0645">Protease</keyword>
<dbReference type="Pfam" id="PF07727">
    <property type="entry name" value="RVT_2"/>
    <property type="match status" value="2"/>
</dbReference>
<dbReference type="InterPro" id="IPR012337">
    <property type="entry name" value="RNaseH-like_sf"/>
</dbReference>
<dbReference type="InterPro" id="IPR054722">
    <property type="entry name" value="PolX-like_BBD"/>
</dbReference>
<dbReference type="GO" id="GO:0003676">
    <property type="term" value="F:nucleic acid binding"/>
    <property type="evidence" value="ECO:0007669"/>
    <property type="project" value="InterPro"/>
</dbReference>
<dbReference type="PROSITE" id="PS50994">
    <property type="entry name" value="INTEGRASE"/>
    <property type="match status" value="1"/>
</dbReference>
<dbReference type="InterPro" id="IPR001584">
    <property type="entry name" value="Integrase_cat-core"/>
</dbReference>
<feature type="region of interest" description="Disordered" evidence="4">
    <location>
        <begin position="1442"/>
        <end position="1467"/>
    </location>
</feature>
<gene>
    <name evidence="6" type="ORF">Tci_039954</name>
</gene>
<name>A0A6L2M1S3_TANCI</name>
<keyword evidence="3" id="KW-0378">Hydrolase</keyword>
<accession>A0A6L2M1S3</accession>
<feature type="region of interest" description="Disordered" evidence="4">
    <location>
        <begin position="1"/>
        <end position="21"/>
    </location>
</feature>
<dbReference type="EMBL" id="BKCJ010005664">
    <property type="protein sequence ID" value="GEU67976.1"/>
    <property type="molecule type" value="Genomic_DNA"/>
</dbReference>
<keyword evidence="2" id="KW-0479">Metal-binding</keyword>
<sequence>MIRVRLRHELSPEQSQHGDSDDVLNIKVIHFSIHNDDGNPSSVNIKQHCGRRSYALRWKPCQGVSSKLNQPDHSLIPAESDSLPHVHAQDFREGAYLTEPSFSLTTMENINLPHTLGDYSRPSHEGYRNAIELPDGNNVVPLFSYTIRLQYQGESLFKAWTRFADLFQKVLHRATASTVIDFKKAKIVVGEGITSMDGIGARPPYYVKKDFMDYHLPGEWEIARDAELNPFNDVLVFRKMVEFLGAIPINLKGNMDCSCSCVDGILIDALGQLKLTQASGHKDPYEENSVSLACDLLALAELFNHVEGNTENGNVPIVTKTIDGKKTIIPPTSVEKKAQKRAELKARNTLLMALPNEHQLKLNSYRDAKTLMQAIENRFGGNIATKKTLKNLFKRQYKNFAASSTEVIEKTYERIQKLISQLEMHGERNKPEIETLSLDDLFNNPKSYESEVMRTSSTTTNSHNVAFMSSSGTNSTTRAVNTAYGVNTVSTQGVADSSTTVENLKEMDLRWNIAMLTMRARRFLNNIGRKLNMANKERIRFDKSKVECFNCHKRGNFTRECKGNPQQDLKDKGMIDSGCFRRMIGNISYLIDYEEINEGFVAFGGNSKRRKITRKGKIRTGKLDFEDAYFVKELKFNLFSVSQMRDKKNIILFTDTACVVLSPDFKLTDESHVLLKVPRKNNMYIVDLKNMYYLVVIDDFSRFSWVFFLATKDETSEILKIFITCIENLIDLRVKVIRCDNGTKFKNMVMNQFCEMKSIKREFSVARTPQQNGVVERKNRTLIEAARTMLANLKFPTTFWAEAVNTACYVQNRVLVIKPRNKTPYELFLGRKHALIFMRPFGCLVTILNIIDHLSKFDGKANEGFFVGYSTNSKAFRVFNNRTRIVEDNMHVKFSENSPNIEGSGPNWLFDIDTLTRSMNYKPVVAGNQSNDSAGIKACDNVGKTKVETIPNKDYILLPLWTQDPPFSSSSKDFPGVGFKPSGEEEKKDIKDRGNEDSEVPSTEEPRVNQENDVNVNNTNNINTVSPTDNADGIEDNAVNENIVYGCVDDLNMPDLEEISRFNDAENDDSGADRNNLDIYFQVSLIPTTRIHKDYPFNQVIGDLQSATQTRQMTKNLEEYGFVSTTLKQRTSHKDLQNCLLVCFLSQEEPKNVVQALKDPSWIEATQEELLQFKLQEVWTLVELPNRKRAIGTKWVFRNKKDERVRLFLAYALFKDFVVYHMNVKSDFLYGKIKEEVYVCQPPGFEDLDFPDRVYKVEKALYGLHQTPELVQVYVDDIIFGSTRKDKCTEFEKMIHKKFQMSSMRELAFFLGLQVKQKEDRIFISQDKYVNEILNRFDFFDVKTASTPMETHKILLKDEKGDDVDEHLYRYMIGSLMYLTSSRPDIMFAYPKDSPLDLVAYTDNDYARAGLDRKSTTGGCQFLGCRLISWQCKKQIVVANSTTEAEKHKSRKTKRKDTELPQTSVPIERVTDEVVNKKMDDILERATTTATSFDAEQDRGNISKTQSKATPNEPRSSGTSSGGGYRHQDTMGDTIAQTRSENVSKFSNDPLLAGVNTPRSGEDSLKLTELMELYTNLQQRVFDLETTKTSQAQEITSLKKKIEIVEKKRRSRTHGLKRLYKVGLSARVKSFADEESLDKDIFGVNDQDDTLMFDADKDLQGEEVVVEKEVAGRDVSVVKEVNDPSIATSVTSTTTTAATTSTISVDEITLSKEDIHAKVDVDYKLEERLHAKEQEQLTDAEKTKLFMEFMEKRRKFFAAKRTVEKRNKLPTKAQQRSIMNTYLNDMDGWKLRD</sequence>
<feature type="compositionally biased region" description="Basic and acidic residues" evidence="4">
    <location>
        <begin position="982"/>
        <end position="996"/>
    </location>
</feature>
<evidence type="ECO:0000256" key="4">
    <source>
        <dbReference type="SAM" id="MobiDB-lite"/>
    </source>
</evidence>
<dbReference type="InterPro" id="IPR039537">
    <property type="entry name" value="Retrotran_Ty1/copia-like"/>
</dbReference>
<dbReference type="CDD" id="cd09272">
    <property type="entry name" value="RNase_HI_RT_Ty1"/>
    <property type="match status" value="1"/>
</dbReference>
<proteinExistence type="predicted"/>
<dbReference type="InterPro" id="IPR036397">
    <property type="entry name" value="RNaseH_sf"/>
</dbReference>
<dbReference type="GO" id="GO:0006508">
    <property type="term" value="P:proteolysis"/>
    <property type="evidence" value="ECO:0007669"/>
    <property type="project" value="UniProtKB-KW"/>
</dbReference>
<evidence type="ECO:0000259" key="5">
    <source>
        <dbReference type="PROSITE" id="PS50994"/>
    </source>
</evidence>
<protein>
    <recommendedName>
        <fullName evidence="5">Integrase catalytic domain-containing protein</fullName>
    </recommendedName>
</protein>
<dbReference type="Pfam" id="PF22936">
    <property type="entry name" value="Pol_BBD"/>
    <property type="match status" value="1"/>
</dbReference>
<dbReference type="PANTHER" id="PTHR42648">
    <property type="entry name" value="TRANSPOSASE, PUTATIVE-RELATED"/>
    <property type="match status" value="1"/>
</dbReference>
<evidence type="ECO:0000256" key="1">
    <source>
        <dbReference type="ARBA" id="ARBA00022670"/>
    </source>
</evidence>
<dbReference type="GO" id="GO:0008233">
    <property type="term" value="F:peptidase activity"/>
    <property type="evidence" value="ECO:0007669"/>
    <property type="project" value="UniProtKB-KW"/>
</dbReference>
<dbReference type="GO" id="GO:0046872">
    <property type="term" value="F:metal ion binding"/>
    <property type="evidence" value="ECO:0007669"/>
    <property type="project" value="UniProtKB-KW"/>
</dbReference>
<feature type="compositionally biased region" description="Basic and acidic residues" evidence="4">
    <location>
        <begin position="7"/>
        <end position="20"/>
    </location>
</feature>
<dbReference type="Pfam" id="PF14223">
    <property type="entry name" value="Retrotran_gag_2"/>
    <property type="match status" value="1"/>
</dbReference>
<dbReference type="InterPro" id="IPR013103">
    <property type="entry name" value="RVT_2"/>
</dbReference>
<feature type="compositionally biased region" description="Low complexity" evidence="4">
    <location>
        <begin position="1011"/>
        <end position="1025"/>
    </location>
</feature>
<dbReference type="PANTHER" id="PTHR42648:SF32">
    <property type="entry name" value="RIBONUCLEASE H-LIKE DOMAIN, GAG-PRE-INTEGRASE DOMAIN PROTEIN-RELATED"/>
    <property type="match status" value="1"/>
</dbReference>
<organism evidence="6">
    <name type="scientific">Tanacetum cinerariifolium</name>
    <name type="common">Dalmatian daisy</name>
    <name type="synonym">Chrysanthemum cinerariifolium</name>
    <dbReference type="NCBI Taxonomy" id="118510"/>
    <lineage>
        <taxon>Eukaryota</taxon>
        <taxon>Viridiplantae</taxon>
        <taxon>Streptophyta</taxon>
        <taxon>Embryophyta</taxon>
        <taxon>Tracheophyta</taxon>
        <taxon>Spermatophyta</taxon>
        <taxon>Magnoliopsida</taxon>
        <taxon>eudicotyledons</taxon>
        <taxon>Gunneridae</taxon>
        <taxon>Pentapetalae</taxon>
        <taxon>asterids</taxon>
        <taxon>campanulids</taxon>
        <taxon>Asterales</taxon>
        <taxon>Asteraceae</taxon>
        <taxon>Asteroideae</taxon>
        <taxon>Anthemideae</taxon>
        <taxon>Anthemidinae</taxon>
        <taxon>Tanacetum</taxon>
    </lineage>
</organism>
<evidence type="ECO:0000256" key="3">
    <source>
        <dbReference type="ARBA" id="ARBA00022801"/>
    </source>
</evidence>
<dbReference type="InterPro" id="IPR057670">
    <property type="entry name" value="SH3_retrovirus"/>
</dbReference>
<evidence type="ECO:0000313" key="6">
    <source>
        <dbReference type="EMBL" id="GEU67976.1"/>
    </source>
</evidence>
<feature type="region of interest" description="Disordered" evidence="4">
    <location>
        <begin position="1488"/>
        <end position="1530"/>
    </location>
</feature>
<dbReference type="GO" id="GO:0015074">
    <property type="term" value="P:DNA integration"/>
    <property type="evidence" value="ECO:0007669"/>
    <property type="project" value="InterPro"/>
</dbReference>
<feature type="region of interest" description="Disordered" evidence="4">
    <location>
        <begin position="968"/>
        <end position="1034"/>
    </location>
</feature>
<dbReference type="Pfam" id="PF00665">
    <property type="entry name" value="rve"/>
    <property type="match status" value="1"/>
</dbReference>
<reference evidence="6" key="1">
    <citation type="journal article" date="2019" name="Sci. Rep.">
        <title>Draft genome of Tanacetum cinerariifolium, the natural source of mosquito coil.</title>
        <authorList>
            <person name="Yamashiro T."/>
            <person name="Shiraishi A."/>
            <person name="Satake H."/>
            <person name="Nakayama K."/>
        </authorList>
    </citation>
    <scope>NUCLEOTIDE SEQUENCE</scope>
</reference>
<dbReference type="Gene3D" id="3.30.420.10">
    <property type="entry name" value="Ribonuclease H-like superfamily/Ribonuclease H"/>
    <property type="match status" value="1"/>
</dbReference>
<feature type="domain" description="Integrase catalytic" evidence="5">
    <location>
        <begin position="659"/>
        <end position="832"/>
    </location>
</feature>
<comment type="caution">
    <text evidence="6">The sequence shown here is derived from an EMBL/GenBank/DDBJ whole genome shotgun (WGS) entry which is preliminary data.</text>
</comment>